<organism evidence="1 2">
    <name type="scientific">Haemophilus parahaemolyticus</name>
    <dbReference type="NCBI Taxonomy" id="735"/>
    <lineage>
        <taxon>Bacteria</taxon>
        <taxon>Pseudomonadati</taxon>
        <taxon>Pseudomonadota</taxon>
        <taxon>Gammaproteobacteria</taxon>
        <taxon>Pasteurellales</taxon>
        <taxon>Pasteurellaceae</taxon>
        <taxon>Haemophilus</taxon>
    </lineage>
</organism>
<accession>A0A369ZJW4</accession>
<gene>
    <name evidence="1" type="ORF">DPV98_02665</name>
</gene>
<evidence type="ECO:0000313" key="1">
    <source>
        <dbReference type="EMBL" id="RDF05318.1"/>
    </source>
</evidence>
<dbReference type="AlphaFoldDB" id="A0A369ZJW4"/>
<dbReference type="EMBL" id="QEQD01000002">
    <property type="protein sequence ID" value="RDF05318.1"/>
    <property type="molecule type" value="Genomic_DNA"/>
</dbReference>
<protein>
    <submittedName>
        <fullName evidence="1">Uncharacterized protein</fullName>
    </submittedName>
</protein>
<reference evidence="1 2" key="1">
    <citation type="submission" date="2018-05" db="EMBL/GenBank/DDBJ databases">
        <title>Draft Genome Sequences for a Diverse set of 7 Haemophilus Species.</title>
        <authorList>
            <person name="Nichols M."/>
            <person name="Topaz N."/>
            <person name="Wang X."/>
            <person name="Wang X."/>
            <person name="Boxrud D."/>
        </authorList>
    </citation>
    <scope>NUCLEOTIDE SEQUENCE [LARGE SCALE GENOMIC DNA]</scope>
    <source>
        <strain evidence="1 2">C2010039593</strain>
    </source>
</reference>
<dbReference type="RefSeq" id="WP_111312535.1">
    <property type="nucleotide sequence ID" value="NZ_CAUQRN010000018.1"/>
</dbReference>
<evidence type="ECO:0000313" key="2">
    <source>
        <dbReference type="Proteomes" id="UP000253999"/>
    </source>
</evidence>
<proteinExistence type="predicted"/>
<dbReference type="Proteomes" id="UP000253999">
    <property type="component" value="Unassembled WGS sequence"/>
</dbReference>
<name>A0A369ZJW4_HAEPH</name>
<comment type="caution">
    <text evidence="1">The sequence shown here is derived from an EMBL/GenBank/DDBJ whole genome shotgun (WGS) entry which is preliminary data.</text>
</comment>
<sequence>MPNVQNIAEFMHLVNGMKETIEVLEAYGTKAHWNNSKEQIDEAENTETLFCMEEGIKSLFSQLQAVTKWHKNANNPQNSTACPPTKANATGDKWQRLERDLYAMSEQLELVGNEQHEKANTFYIVANQLHALNATGESDAMTEHQKQAFFEVIADDYLLLQCLNEIRQQPKQHTKRNQKGKKRR</sequence>